<keyword evidence="4" id="KW-1003">Cell membrane</keyword>
<dbReference type="AlphaFoldDB" id="A0A2T0ZZ52"/>
<keyword evidence="5 8" id="KW-0812">Transmembrane</keyword>
<dbReference type="PANTHER" id="PTHR30472:SF24">
    <property type="entry name" value="FERRIC ENTEROBACTIN TRANSPORT SYSTEM PERMEASE PROTEIN FEPG"/>
    <property type="match status" value="1"/>
</dbReference>
<dbReference type="PANTHER" id="PTHR30472">
    <property type="entry name" value="FERRIC ENTEROBACTIN TRANSPORT SYSTEM PERMEASE PROTEIN"/>
    <property type="match status" value="1"/>
</dbReference>
<evidence type="ECO:0000256" key="1">
    <source>
        <dbReference type="ARBA" id="ARBA00004651"/>
    </source>
</evidence>
<dbReference type="RefSeq" id="WP_106349276.1">
    <property type="nucleotide sequence ID" value="NZ_PVUE01000009.1"/>
</dbReference>
<evidence type="ECO:0000256" key="5">
    <source>
        <dbReference type="ARBA" id="ARBA00022692"/>
    </source>
</evidence>
<name>A0A2T0ZZ52_9ACTN</name>
<sequence>MTALDTHAESDAPPVSKVDFGRRTVRIKRGRLSMRFDLRVLVVCGLLAAVMVAMGLFALATGDYPLTVREVIGALTGQETGFTHIVVVEWRLPRVLAAIIFGAALGVAGAIFQTLTRNPLGSPDVIGFSTGAYTGALIVIIFVGGSYMQMAAGALVGGIATAGVVYLLAYKRGVQGFRLIIVGIAISAMLTSLNTWLLLTADLEVAMTGAAWGAGSLNGIGWTQAFPAIIVVVVLLACASLMARPMHQLELGDDASRALGLSAEPTRLGLVLVGVGLTASVTAAAGPIAFVALAAPQIARRLTRSAGVTLAPAAFTGAFLLVAADYIAQHLLRTVPVGVVTVCIGGIYLIWLLIHEARRRG</sequence>
<evidence type="ECO:0000256" key="4">
    <source>
        <dbReference type="ARBA" id="ARBA00022475"/>
    </source>
</evidence>
<feature type="transmembrane region" description="Helical" evidence="8">
    <location>
        <begin position="307"/>
        <end position="328"/>
    </location>
</feature>
<organism evidence="9 10">
    <name type="scientific">Antricoccus suffuscus</name>
    <dbReference type="NCBI Taxonomy" id="1629062"/>
    <lineage>
        <taxon>Bacteria</taxon>
        <taxon>Bacillati</taxon>
        <taxon>Actinomycetota</taxon>
        <taxon>Actinomycetes</taxon>
        <taxon>Geodermatophilales</taxon>
        <taxon>Antricoccaceae</taxon>
        <taxon>Antricoccus</taxon>
    </lineage>
</organism>
<comment type="caution">
    <text evidence="9">The sequence shown here is derived from an EMBL/GenBank/DDBJ whole genome shotgun (WGS) entry which is preliminary data.</text>
</comment>
<evidence type="ECO:0000256" key="3">
    <source>
        <dbReference type="ARBA" id="ARBA00022448"/>
    </source>
</evidence>
<dbReference type="CDD" id="cd06550">
    <property type="entry name" value="TM_ABC_iron-siderophores_like"/>
    <property type="match status" value="1"/>
</dbReference>
<dbReference type="EMBL" id="PVUE01000009">
    <property type="protein sequence ID" value="PRZ41517.1"/>
    <property type="molecule type" value="Genomic_DNA"/>
</dbReference>
<feature type="transmembrane region" description="Helical" evidence="8">
    <location>
        <begin position="150"/>
        <end position="170"/>
    </location>
</feature>
<evidence type="ECO:0000313" key="10">
    <source>
        <dbReference type="Proteomes" id="UP000237752"/>
    </source>
</evidence>
<dbReference type="Pfam" id="PF01032">
    <property type="entry name" value="FecCD"/>
    <property type="match status" value="1"/>
</dbReference>
<keyword evidence="6 8" id="KW-1133">Transmembrane helix</keyword>
<dbReference type="InterPro" id="IPR037294">
    <property type="entry name" value="ABC_BtuC-like"/>
</dbReference>
<evidence type="ECO:0000256" key="8">
    <source>
        <dbReference type="SAM" id="Phobius"/>
    </source>
</evidence>
<evidence type="ECO:0000313" key="9">
    <source>
        <dbReference type="EMBL" id="PRZ41517.1"/>
    </source>
</evidence>
<dbReference type="OrthoDB" id="4455417at2"/>
<dbReference type="GO" id="GO:0022857">
    <property type="term" value="F:transmembrane transporter activity"/>
    <property type="evidence" value="ECO:0007669"/>
    <property type="project" value="InterPro"/>
</dbReference>
<feature type="transmembrane region" description="Helical" evidence="8">
    <location>
        <begin position="95"/>
        <end position="113"/>
    </location>
</feature>
<dbReference type="InterPro" id="IPR000522">
    <property type="entry name" value="ABC_transptr_permease_BtuC"/>
</dbReference>
<accession>A0A2T0ZZ52</accession>
<dbReference type="GO" id="GO:0005886">
    <property type="term" value="C:plasma membrane"/>
    <property type="evidence" value="ECO:0007669"/>
    <property type="project" value="UniProtKB-SubCell"/>
</dbReference>
<reference evidence="9 10" key="1">
    <citation type="submission" date="2018-03" db="EMBL/GenBank/DDBJ databases">
        <title>Genomic Encyclopedia of Archaeal and Bacterial Type Strains, Phase II (KMG-II): from individual species to whole genera.</title>
        <authorList>
            <person name="Goeker M."/>
        </authorList>
    </citation>
    <scope>NUCLEOTIDE SEQUENCE [LARGE SCALE GENOMIC DNA]</scope>
    <source>
        <strain evidence="9 10">DSM 100065</strain>
    </source>
</reference>
<feature type="transmembrane region" description="Helical" evidence="8">
    <location>
        <begin position="229"/>
        <end position="247"/>
    </location>
</feature>
<gene>
    <name evidence="9" type="ORF">CLV47_10964</name>
</gene>
<keyword evidence="3" id="KW-0813">Transport</keyword>
<keyword evidence="10" id="KW-1185">Reference proteome</keyword>
<dbReference type="Gene3D" id="1.10.3470.10">
    <property type="entry name" value="ABC transporter involved in vitamin B12 uptake, BtuC"/>
    <property type="match status" value="1"/>
</dbReference>
<dbReference type="SUPFAM" id="SSF81345">
    <property type="entry name" value="ABC transporter involved in vitamin B12 uptake, BtuC"/>
    <property type="match status" value="1"/>
</dbReference>
<evidence type="ECO:0000256" key="7">
    <source>
        <dbReference type="ARBA" id="ARBA00023136"/>
    </source>
</evidence>
<feature type="transmembrane region" description="Helical" evidence="8">
    <location>
        <begin position="177"/>
        <end position="199"/>
    </location>
</feature>
<comment type="similarity">
    <text evidence="2">Belongs to the binding-protein-dependent transport system permease family. FecCD subfamily.</text>
</comment>
<evidence type="ECO:0000256" key="2">
    <source>
        <dbReference type="ARBA" id="ARBA00007935"/>
    </source>
</evidence>
<feature type="transmembrane region" description="Helical" evidence="8">
    <location>
        <begin position="334"/>
        <end position="354"/>
    </location>
</feature>
<dbReference type="GO" id="GO:0033214">
    <property type="term" value="P:siderophore-iron import into cell"/>
    <property type="evidence" value="ECO:0007669"/>
    <property type="project" value="TreeGrafter"/>
</dbReference>
<feature type="transmembrane region" description="Helical" evidence="8">
    <location>
        <begin position="36"/>
        <end position="60"/>
    </location>
</feature>
<keyword evidence="7 8" id="KW-0472">Membrane</keyword>
<feature type="transmembrane region" description="Helical" evidence="8">
    <location>
        <begin position="125"/>
        <end position="144"/>
    </location>
</feature>
<proteinExistence type="inferred from homology"/>
<protein>
    <submittedName>
        <fullName evidence="9">Iron complex transport system permease protein</fullName>
    </submittedName>
</protein>
<evidence type="ECO:0000256" key="6">
    <source>
        <dbReference type="ARBA" id="ARBA00022989"/>
    </source>
</evidence>
<dbReference type="Proteomes" id="UP000237752">
    <property type="component" value="Unassembled WGS sequence"/>
</dbReference>
<feature type="transmembrane region" description="Helical" evidence="8">
    <location>
        <begin position="267"/>
        <end position="295"/>
    </location>
</feature>
<comment type="subcellular location">
    <subcellularLocation>
        <location evidence="1">Cell membrane</location>
        <topology evidence="1">Multi-pass membrane protein</topology>
    </subcellularLocation>
</comment>